<dbReference type="InterPro" id="IPR029470">
    <property type="entry name" value="PDDEXK_4"/>
</dbReference>
<evidence type="ECO:0000313" key="2">
    <source>
        <dbReference type="Proteomes" id="UP000076567"/>
    </source>
</evidence>
<dbReference type="EMBL" id="LRFC01000023">
    <property type="protein sequence ID" value="KZE65980.1"/>
    <property type="molecule type" value="Genomic_DNA"/>
</dbReference>
<comment type="caution">
    <text evidence="1">The sequence shown here is derived from an EMBL/GenBank/DDBJ whole genome shotgun (WGS) entry which is preliminary data.</text>
</comment>
<gene>
    <name evidence="1" type="ORF">AWM68_06265</name>
</gene>
<keyword evidence="2" id="KW-1185">Reference proteome</keyword>
<reference evidence="2" key="1">
    <citation type="submission" date="2016-01" db="EMBL/GenBank/DDBJ databases">
        <title>Draft genome of Chromobacterium sp. F49.</title>
        <authorList>
            <person name="Hong K.W."/>
        </authorList>
    </citation>
    <scope>NUCLEOTIDE SEQUENCE [LARGE SCALE GENOMIC DNA]</scope>
    <source>
        <strain evidence="2">P7IIIA</strain>
    </source>
</reference>
<dbReference type="Proteomes" id="UP000076567">
    <property type="component" value="Unassembled WGS sequence"/>
</dbReference>
<proteinExistence type="predicted"/>
<evidence type="ECO:0000313" key="1">
    <source>
        <dbReference type="EMBL" id="KZE65980.1"/>
    </source>
</evidence>
<accession>A0A165NGK6</accession>
<dbReference type="RefSeq" id="WP_066241099.1">
    <property type="nucleotide sequence ID" value="NZ_LRFC01000023.1"/>
</dbReference>
<protein>
    <submittedName>
        <fullName evidence="1">Uncharacterized protein</fullName>
    </submittedName>
</protein>
<sequence>MKTLSLSNLKNSPIFQLSLSSKELFHSNFLFWVFSKYKDESSLILSSFLGHDPGRLKIYKVTREEANKDLTVYFKDFNNKTSRLIIENKVKSIPTYNQLLRYTSVDLSDFYLLLSLSRPSFAVNNRISITEFGREWSYINYNELATLLSEIVPLIKVKSSYDGNIIEDYIQLAISLDQIATKINNDVYNYYNENNIIINELKEIRLHDFFLKQRHNHLSGEIANNIQKELPHVSFVAAKKWHLANKRDIFVDSGFTNGTGISEIKYVITEKNNNPVILGIQVQGMHFRLFIESDTSISLGIANRLYKEKLWFNFSKIVTENIAFKEEYPLPGKNNKQFNTYSQTFFYRSVKLNECGNEQLINVFTHYFKYILDNESDILKAINSN</sequence>
<dbReference type="Pfam" id="PF14281">
    <property type="entry name" value="PDDEXK_4"/>
    <property type="match status" value="1"/>
</dbReference>
<name>A0A165NGK6_9BACL</name>
<organism evidence="1 2">
    <name type="scientific">Fictibacillus phosphorivorans</name>
    <dbReference type="NCBI Taxonomy" id="1221500"/>
    <lineage>
        <taxon>Bacteria</taxon>
        <taxon>Bacillati</taxon>
        <taxon>Bacillota</taxon>
        <taxon>Bacilli</taxon>
        <taxon>Bacillales</taxon>
        <taxon>Fictibacillaceae</taxon>
        <taxon>Fictibacillus</taxon>
    </lineage>
</organism>
<dbReference type="AlphaFoldDB" id="A0A165NGK6"/>